<dbReference type="SUPFAM" id="SSF49265">
    <property type="entry name" value="Fibronectin type III"/>
    <property type="match status" value="6"/>
</dbReference>
<feature type="domain" description="Fibronectin type-III" evidence="3">
    <location>
        <begin position="160"/>
        <end position="257"/>
    </location>
</feature>
<feature type="compositionally biased region" description="Polar residues" evidence="2">
    <location>
        <begin position="767"/>
        <end position="776"/>
    </location>
</feature>
<feature type="compositionally biased region" description="Polar residues" evidence="2">
    <location>
        <begin position="559"/>
        <end position="570"/>
    </location>
</feature>
<dbReference type="InterPro" id="IPR003961">
    <property type="entry name" value="FN3_dom"/>
</dbReference>
<evidence type="ECO:0000259" key="3">
    <source>
        <dbReference type="PROSITE" id="PS50853"/>
    </source>
</evidence>
<accession>A0A2G8LMW6</accession>
<dbReference type="PANTHER" id="PTHR46708">
    <property type="entry name" value="TENASCIN"/>
    <property type="match status" value="1"/>
</dbReference>
<feature type="domain" description="Fibronectin type-III" evidence="3">
    <location>
        <begin position="1188"/>
        <end position="1280"/>
    </location>
</feature>
<sequence length="1281" mass="144594">MHIGSSNQKFTYNLNGVELQEVSVERDLGIYIDLSLQPSKHCPEAAKRAPPSYTQLEPLSFTNVTATSITVTWPAWNETIDKGHGPILEYRIQIRGPGEDEFFEEPKGGQLSHQFNNLNETTDYEFRVRIIRDHPFGDGPIASEVQTQNTSAREPPSYAQVEPLTFSDVTPTSITVTWPAWNEAIDHGYGPILEYRIQIRGQGEDEFTEVLKGGQLSHQFNDLNETTDYEFRVRIIRDHLFGDGPTSEVQPQNTSAREPPSYAQVEPLTFSDVTPTSITVTWPAWNEAIDHGYGPILEYRIQIRGQGEDEFNEVPKGGQLSHQFNDLNETTDYEFRVRIIRDHPFGDGPTSEVQTQNTSTREPPSYAQVEPLTFSDVTPTSITVTWPAWNEAIDHGYGPILEYRIQIRGQGEDEFTEVPKGGQLSHQFNDLNETTDYEFRVRIIRDHLFGDGPTSELQTQNTSTREPPAYAQAEPLTFSDVTPTSITVTWPAWNEAIDHGYGPILEYRMQIRGQGEDEFTEVPKGGQLSHQFNDLNETTDYEFRVRIIRDHLFGDGPTSEVQTQNTSTREPPSYAQAEPLTFSDVTPTSITVTWPAWNEAIDHGYGPILEYRIQIRGPGEDEFTEEPKGGQLSHQFNDLNETTDYEFRVRIIRDHLFGDGPTSEVQTQNTSTREPPAYAQVEPLTFSDVTPTSITVTWPAWNEAIDHGYGPILEYKIQIRGQGEDEFTEVPKGGQLSHQFNDLNETTDYDFRVRIIRDNPFGDGPTSKVQTQNTSAREPPSYAQVEPLTFSDVTPTSITVTWPAWNEAIDHGYGPILEYRIQIRGQGEEEFTEVPKGGQLSHQFNDLNETTDYEFRVRIIRDHLFGDGPTSEVQTQNTSTREPPSYAQVEPLTFSDVTPTSITVTWPAWNEAIDHGYGPILEYRIQIRGQGEEEFTEVPKGGQLSHQFNDLNETTDYEFRVRIIRDHLFGDGPASEVQTQNTYTNGILRAVNISISPSCGVSIQVLSSAGLQNMTGYKLEYIEENSSVWVVLEFAGTEPNQLDDLLEGGYTYEVRTSVKYGDTYSEPARIHSCIMPCKDPIINFALSSLSRRSGMASMIAEWMHRTLKDPCGVFNQSITIQQLNLDRCTGVSNLMNFKDNFDGVTRYYRKFGIRPNSEYNVTLSAITKTNIFSTSKTIQMVETAPTGSPTRIRFKSKIMRRRLMIFWDKVPCGQRNGEIISYHIKLSRGSASAVVHDTTERMAMYSGFNVGERIEVQVRAVTSAGAGPYSQVIVGTFGSDN</sequence>
<name>A0A2G8LMW6_STIJA</name>
<feature type="domain" description="Fibronectin type-III" evidence="3">
    <location>
        <begin position="472"/>
        <end position="571"/>
    </location>
</feature>
<keyword evidence="1" id="KW-0677">Repeat</keyword>
<feature type="region of interest" description="Disordered" evidence="2">
    <location>
        <begin position="866"/>
        <end position="885"/>
    </location>
</feature>
<evidence type="ECO:0000256" key="1">
    <source>
        <dbReference type="ARBA" id="ARBA00022737"/>
    </source>
</evidence>
<dbReference type="SMART" id="SM00060">
    <property type="entry name" value="FN3"/>
    <property type="match status" value="10"/>
</dbReference>
<feature type="compositionally biased region" description="Polar residues" evidence="2">
    <location>
        <begin position="871"/>
        <end position="882"/>
    </location>
</feature>
<dbReference type="Proteomes" id="UP000230750">
    <property type="component" value="Unassembled WGS sequence"/>
</dbReference>
<evidence type="ECO:0000313" key="4">
    <source>
        <dbReference type="EMBL" id="PIK61575.1"/>
    </source>
</evidence>
<dbReference type="InterPro" id="IPR013783">
    <property type="entry name" value="Ig-like_fold"/>
</dbReference>
<feature type="domain" description="Fibronectin type-III" evidence="3">
    <location>
        <begin position="264"/>
        <end position="363"/>
    </location>
</feature>
<protein>
    <submittedName>
        <fullName evidence="4">Putative twitchin-like</fullName>
    </submittedName>
</protein>
<feature type="region of interest" description="Disordered" evidence="2">
    <location>
        <begin position="344"/>
        <end position="365"/>
    </location>
</feature>
<feature type="domain" description="Fibronectin type-III" evidence="3">
    <location>
        <begin position="680"/>
        <end position="777"/>
    </location>
</feature>
<dbReference type="Gene3D" id="2.60.40.10">
    <property type="entry name" value="Immunoglobulins"/>
    <property type="match status" value="10"/>
</dbReference>
<feature type="domain" description="Fibronectin type-III" evidence="3">
    <location>
        <begin position="368"/>
        <end position="467"/>
    </location>
</feature>
<comment type="caution">
    <text evidence="4">The sequence shown here is derived from an EMBL/GenBank/DDBJ whole genome shotgun (WGS) entry which is preliminary data.</text>
</comment>
<feature type="region of interest" description="Disordered" evidence="2">
    <location>
        <begin position="554"/>
        <end position="577"/>
    </location>
</feature>
<dbReference type="CDD" id="cd00063">
    <property type="entry name" value="FN3"/>
    <property type="match status" value="9"/>
</dbReference>
<dbReference type="InterPro" id="IPR050991">
    <property type="entry name" value="ECM_Regulatory_Proteins"/>
</dbReference>
<dbReference type="OrthoDB" id="504170at2759"/>
<dbReference type="EMBL" id="MRZV01000029">
    <property type="protein sequence ID" value="PIK61575.1"/>
    <property type="molecule type" value="Genomic_DNA"/>
</dbReference>
<proteinExistence type="predicted"/>
<dbReference type="Pfam" id="PF00041">
    <property type="entry name" value="fn3"/>
    <property type="match status" value="10"/>
</dbReference>
<dbReference type="PROSITE" id="PS50853">
    <property type="entry name" value="FN3"/>
    <property type="match status" value="10"/>
</dbReference>
<dbReference type="InterPro" id="IPR036116">
    <property type="entry name" value="FN3_sf"/>
</dbReference>
<feature type="domain" description="Fibronectin type-III" evidence="3">
    <location>
        <begin position="55"/>
        <end position="150"/>
    </location>
</feature>
<organism evidence="4 5">
    <name type="scientific">Stichopus japonicus</name>
    <name type="common">Sea cucumber</name>
    <dbReference type="NCBI Taxonomy" id="307972"/>
    <lineage>
        <taxon>Eukaryota</taxon>
        <taxon>Metazoa</taxon>
        <taxon>Echinodermata</taxon>
        <taxon>Eleutherozoa</taxon>
        <taxon>Echinozoa</taxon>
        <taxon>Holothuroidea</taxon>
        <taxon>Aspidochirotacea</taxon>
        <taxon>Aspidochirotida</taxon>
        <taxon>Stichopodidae</taxon>
        <taxon>Apostichopus</taxon>
    </lineage>
</organism>
<evidence type="ECO:0000256" key="2">
    <source>
        <dbReference type="SAM" id="MobiDB-lite"/>
    </source>
</evidence>
<feature type="domain" description="Fibronectin type-III" evidence="3">
    <location>
        <begin position="576"/>
        <end position="675"/>
    </location>
</feature>
<feature type="compositionally biased region" description="Polar residues" evidence="2">
    <location>
        <begin position="351"/>
        <end position="362"/>
    </location>
</feature>
<feature type="region of interest" description="Disordered" evidence="2">
    <location>
        <begin position="760"/>
        <end position="781"/>
    </location>
</feature>
<reference evidence="4 5" key="1">
    <citation type="journal article" date="2017" name="PLoS Biol.">
        <title>The sea cucumber genome provides insights into morphological evolution and visceral regeneration.</title>
        <authorList>
            <person name="Zhang X."/>
            <person name="Sun L."/>
            <person name="Yuan J."/>
            <person name="Sun Y."/>
            <person name="Gao Y."/>
            <person name="Zhang L."/>
            <person name="Li S."/>
            <person name="Dai H."/>
            <person name="Hamel J.F."/>
            <person name="Liu C."/>
            <person name="Yu Y."/>
            <person name="Liu S."/>
            <person name="Lin W."/>
            <person name="Guo K."/>
            <person name="Jin S."/>
            <person name="Xu P."/>
            <person name="Storey K.B."/>
            <person name="Huan P."/>
            <person name="Zhang T."/>
            <person name="Zhou Y."/>
            <person name="Zhang J."/>
            <person name="Lin C."/>
            <person name="Li X."/>
            <person name="Xing L."/>
            <person name="Huo D."/>
            <person name="Sun M."/>
            <person name="Wang L."/>
            <person name="Mercier A."/>
            <person name="Li F."/>
            <person name="Yang H."/>
            <person name="Xiang J."/>
        </authorList>
    </citation>
    <scope>NUCLEOTIDE SEQUENCE [LARGE SCALE GENOMIC DNA]</scope>
    <source>
        <strain evidence="4">Shaxun</strain>
        <tissue evidence="4">Muscle</tissue>
    </source>
</reference>
<feature type="domain" description="Fibronectin type-III" evidence="3">
    <location>
        <begin position="888"/>
        <end position="985"/>
    </location>
</feature>
<dbReference type="PANTHER" id="PTHR46708:SF2">
    <property type="entry name" value="FIBRONECTIN TYPE-III DOMAIN-CONTAINING PROTEIN"/>
    <property type="match status" value="1"/>
</dbReference>
<keyword evidence="5" id="KW-1185">Reference proteome</keyword>
<feature type="domain" description="Fibronectin type-III" evidence="3">
    <location>
        <begin position="784"/>
        <end position="883"/>
    </location>
</feature>
<evidence type="ECO:0000313" key="5">
    <source>
        <dbReference type="Proteomes" id="UP000230750"/>
    </source>
</evidence>
<gene>
    <name evidence="4" type="ORF">BSL78_01500</name>
</gene>